<organism evidence="1 2">
    <name type="scientific">Colletotrichum destructivum</name>
    <dbReference type="NCBI Taxonomy" id="34406"/>
    <lineage>
        <taxon>Eukaryota</taxon>
        <taxon>Fungi</taxon>
        <taxon>Dikarya</taxon>
        <taxon>Ascomycota</taxon>
        <taxon>Pezizomycotina</taxon>
        <taxon>Sordariomycetes</taxon>
        <taxon>Hypocreomycetidae</taxon>
        <taxon>Glomerellales</taxon>
        <taxon>Glomerellaceae</taxon>
        <taxon>Colletotrichum</taxon>
        <taxon>Colletotrichum destructivum species complex</taxon>
    </lineage>
</organism>
<accession>A0AAX4I9U0</accession>
<dbReference type="AlphaFoldDB" id="A0AAX4I9U0"/>
<sequence>MHFFTATLSRQFRLVNPLPSLKLVSSKYVYRHISSYFVLEQFLQPKSPRQRHLASSITLRFVGAALTEEYGREWCGLSFKHSNTPPPPTEILDVRPVCCACHRKSGPLPPSSLSSPLHPSLIAYDRVVFRSPHSSVSFSRGYHS</sequence>
<dbReference type="RefSeq" id="XP_062777381.1">
    <property type="nucleotide sequence ID" value="XM_062921330.1"/>
</dbReference>
<proteinExistence type="predicted"/>
<keyword evidence="2" id="KW-1185">Reference proteome</keyword>
<evidence type="ECO:0000313" key="1">
    <source>
        <dbReference type="EMBL" id="WQF80157.1"/>
    </source>
</evidence>
<dbReference type="GeneID" id="87941674"/>
<dbReference type="KEGG" id="cdet:87941674"/>
<gene>
    <name evidence="1" type="ORF">CDEST_05171</name>
</gene>
<evidence type="ECO:0000313" key="2">
    <source>
        <dbReference type="Proteomes" id="UP001322277"/>
    </source>
</evidence>
<protein>
    <submittedName>
        <fullName evidence="1">Uncharacterized protein</fullName>
    </submittedName>
</protein>
<dbReference type="Proteomes" id="UP001322277">
    <property type="component" value="Chromosome 3"/>
</dbReference>
<dbReference type="EMBL" id="CP137307">
    <property type="protein sequence ID" value="WQF80157.1"/>
    <property type="molecule type" value="Genomic_DNA"/>
</dbReference>
<name>A0AAX4I9U0_9PEZI</name>
<reference evidence="2" key="1">
    <citation type="journal article" date="2023" name="bioRxiv">
        <title>Complete genome of the Medicago anthracnose fungus, Colletotrichum destructivum, reveals a mini-chromosome-like region within a core chromosome.</title>
        <authorList>
            <person name="Lapalu N."/>
            <person name="Simon A."/>
            <person name="Lu A."/>
            <person name="Plaumann P.-L."/>
            <person name="Amselem J."/>
            <person name="Pigne S."/>
            <person name="Auger A."/>
            <person name="Koch C."/>
            <person name="Dallery J.-F."/>
            <person name="O'Connell R.J."/>
        </authorList>
    </citation>
    <scope>NUCLEOTIDE SEQUENCE [LARGE SCALE GENOMIC DNA]</scope>
    <source>
        <strain evidence="2">CBS 520.97</strain>
    </source>
</reference>